<dbReference type="OrthoDB" id="8510435at2759"/>
<keyword evidence="2" id="KW-0472">Membrane</keyword>
<dbReference type="GeneID" id="108939964"/>
<organism evidence="5 6">
    <name type="scientific">Scleropages formosus</name>
    <name type="common">Asian bonytongue</name>
    <name type="synonym">Osteoglossum formosum</name>
    <dbReference type="NCBI Taxonomy" id="113540"/>
    <lineage>
        <taxon>Eukaryota</taxon>
        <taxon>Metazoa</taxon>
        <taxon>Chordata</taxon>
        <taxon>Craniata</taxon>
        <taxon>Vertebrata</taxon>
        <taxon>Euteleostomi</taxon>
        <taxon>Actinopterygii</taxon>
        <taxon>Neopterygii</taxon>
        <taxon>Teleostei</taxon>
        <taxon>Osteoglossocephala</taxon>
        <taxon>Osteoglossomorpha</taxon>
        <taxon>Osteoglossiformes</taxon>
        <taxon>Osteoglossidae</taxon>
        <taxon>Scleropages</taxon>
    </lineage>
</organism>
<sequence>MMCRLKDARRCRLPALLPQLLLRFLPLLLPLLLPLPAPAAPQVSTNVPPDKVSGRLVFRQTVDNVTYEGSRGQLASDIPAEAVFELLDPQRRFRSATFMYTWDLGNGEAVSGAESYVTCNYSSSGNYILKLEVGVTWDSHTYLTRTYSVDLEVLDAIKGIEFNSPSRYYVAENTSLSFFVGGSTPMLLCWRMEHNCYSSSPASCHMVELYKNTFSLNYTFTSEGRYCLNLSFRNNISVAQTSYSIFVTRDYGSNLYFILPCAALILATLVFIGVMVCRPVRPPVRTEVEVANFCFCPHVNLEMKDPDSRSALRFPPPSSLRKSESQPLLRSQGASSPTCVSEL</sequence>
<feature type="signal peptide" evidence="3">
    <location>
        <begin position="1"/>
        <end position="39"/>
    </location>
</feature>
<evidence type="ECO:0000256" key="3">
    <source>
        <dbReference type="SAM" id="SignalP"/>
    </source>
</evidence>
<dbReference type="CTD" id="222865"/>
<evidence type="ECO:0000313" key="6">
    <source>
        <dbReference type="Proteomes" id="UP000694397"/>
    </source>
</evidence>
<gene>
    <name evidence="5" type="primary">tmem130</name>
</gene>
<proteinExistence type="predicted"/>
<keyword evidence="3" id="KW-0732">Signal</keyword>
<reference evidence="5" key="3">
    <citation type="submission" date="2025-09" db="UniProtKB">
        <authorList>
            <consortium name="Ensembl"/>
        </authorList>
    </citation>
    <scope>IDENTIFICATION</scope>
</reference>
<feature type="region of interest" description="Disordered" evidence="1">
    <location>
        <begin position="307"/>
        <end position="343"/>
    </location>
</feature>
<accession>A0A8C9SMD2</accession>
<evidence type="ECO:0000256" key="2">
    <source>
        <dbReference type="SAM" id="Phobius"/>
    </source>
</evidence>
<dbReference type="InterPro" id="IPR045219">
    <property type="entry name" value="PKAT"/>
</dbReference>
<dbReference type="Proteomes" id="UP000694397">
    <property type="component" value="Chromosome 20"/>
</dbReference>
<dbReference type="Ensembl" id="ENSSFOT00015034527.2">
    <property type="protein sequence ID" value="ENSSFOP00015034149.1"/>
    <property type="gene ID" value="ENSSFOG00015021773.2"/>
</dbReference>
<feature type="domain" description="PKD" evidence="4">
    <location>
        <begin position="100"/>
        <end position="133"/>
    </location>
</feature>
<dbReference type="GO" id="GO:0005886">
    <property type="term" value="C:plasma membrane"/>
    <property type="evidence" value="ECO:0007669"/>
    <property type="project" value="TreeGrafter"/>
</dbReference>
<feature type="compositionally biased region" description="Polar residues" evidence="1">
    <location>
        <begin position="325"/>
        <end position="343"/>
    </location>
</feature>
<dbReference type="InterPro" id="IPR000601">
    <property type="entry name" value="PKD_dom"/>
</dbReference>
<dbReference type="PROSITE" id="PS50093">
    <property type="entry name" value="PKD"/>
    <property type="match status" value="1"/>
</dbReference>
<evidence type="ECO:0000256" key="1">
    <source>
        <dbReference type="SAM" id="MobiDB-lite"/>
    </source>
</evidence>
<dbReference type="PANTHER" id="PTHR11861:SF10">
    <property type="entry name" value="TRANSMEMBRANE PROTEIN 130"/>
    <property type="match status" value="1"/>
</dbReference>
<dbReference type="AlphaFoldDB" id="A0A8C9SMD2"/>
<reference evidence="5" key="2">
    <citation type="submission" date="2025-08" db="UniProtKB">
        <authorList>
            <consortium name="Ensembl"/>
        </authorList>
    </citation>
    <scope>IDENTIFICATION</scope>
</reference>
<reference evidence="5 6" key="1">
    <citation type="submission" date="2019-04" db="EMBL/GenBank/DDBJ databases">
        <authorList>
            <consortium name="Wellcome Sanger Institute Data Sharing"/>
        </authorList>
    </citation>
    <scope>NUCLEOTIDE SEQUENCE [LARGE SCALE GENOMIC DNA]</scope>
</reference>
<dbReference type="CDD" id="cd00146">
    <property type="entry name" value="PKD"/>
    <property type="match status" value="1"/>
</dbReference>
<keyword evidence="6" id="KW-1185">Reference proteome</keyword>
<evidence type="ECO:0000259" key="4">
    <source>
        <dbReference type="PROSITE" id="PS50093"/>
    </source>
</evidence>
<feature type="transmembrane region" description="Helical" evidence="2">
    <location>
        <begin position="255"/>
        <end position="277"/>
    </location>
</feature>
<protein>
    <submittedName>
        <fullName evidence="5">Transmembrane protein 130</fullName>
    </submittedName>
</protein>
<name>A0A8C9SMD2_SCLFO</name>
<evidence type="ECO:0000313" key="5">
    <source>
        <dbReference type="Ensembl" id="ENSSFOP00015034149.1"/>
    </source>
</evidence>
<feature type="chain" id="PRO_5034216871" evidence="3">
    <location>
        <begin position="40"/>
        <end position="343"/>
    </location>
</feature>
<dbReference type="PANTHER" id="PTHR11861">
    <property type="entry name" value="MELANOCYTE PROTEIN PMEL 17-RELATED"/>
    <property type="match status" value="1"/>
</dbReference>
<dbReference type="RefSeq" id="XP_018617184.1">
    <property type="nucleotide sequence ID" value="XM_018761668.1"/>
</dbReference>
<keyword evidence="2" id="KW-0812">Transmembrane</keyword>
<keyword evidence="2" id="KW-1133">Transmembrane helix</keyword>
<dbReference type="GeneTree" id="ENSGT00950000183188"/>
<dbReference type="KEGG" id="sfm:108939964"/>